<name>A0A4R5DLD9_9ACTN</name>
<dbReference type="AlphaFoldDB" id="A0A4R5DLD9"/>
<dbReference type="InterPro" id="IPR050809">
    <property type="entry name" value="UgpAE/MalFG_permease"/>
</dbReference>
<dbReference type="PANTHER" id="PTHR43227">
    <property type="entry name" value="BLL4140 PROTEIN"/>
    <property type="match status" value="1"/>
</dbReference>
<dbReference type="OrthoDB" id="9785836at2"/>
<dbReference type="RefSeq" id="WP_131893672.1">
    <property type="nucleotide sequence ID" value="NZ_SMKZ01000010.1"/>
</dbReference>
<evidence type="ECO:0000256" key="7">
    <source>
        <dbReference type="RuleBase" id="RU363032"/>
    </source>
</evidence>
<keyword evidence="11" id="KW-1185">Reference proteome</keyword>
<evidence type="ECO:0000313" key="11">
    <source>
        <dbReference type="Proteomes" id="UP000294739"/>
    </source>
</evidence>
<feature type="transmembrane region" description="Helical" evidence="7">
    <location>
        <begin position="44"/>
        <end position="62"/>
    </location>
</feature>
<evidence type="ECO:0000256" key="1">
    <source>
        <dbReference type="ARBA" id="ARBA00004651"/>
    </source>
</evidence>
<dbReference type="GO" id="GO:0055085">
    <property type="term" value="P:transmembrane transport"/>
    <property type="evidence" value="ECO:0007669"/>
    <property type="project" value="InterPro"/>
</dbReference>
<evidence type="ECO:0000256" key="5">
    <source>
        <dbReference type="ARBA" id="ARBA00022989"/>
    </source>
</evidence>
<evidence type="ECO:0000259" key="9">
    <source>
        <dbReference type="PROSITE" id="PS50928"/>
    </source>
</evidence>
<dbReference type="Proteomes" id="UP000294739">
    <property type="component" value="Unassembled WGS sequence"/>
</dbReference>
<feature type="region of interest" description="Disordered" evidence="8">
    <location>
        <begin position="1"/>
        <end position="24"/>
    </location>
</feature>
<comment type="subcellular location">
    <subcellularLocation>
        <location evidence="1 7">Cell membrane</location>
        <topology evidence="1 7">Multi-pass membrane protein</topology>
    </subcellularLocation>
</comment>
<proteinExistence type="inferred from homology"/>
<dbReference type="Gene3D" id="1.10.3720.10">
    <property type="entry name" value="MetI-like"/>
    <property type="match status" value="1"/>
</dbReference>
<feature type="transmembrane region" description="Helical" evidence="7">
    <location>
        <begin position="108"/>
        <end position="129"/>
    </location>
</feature>
<keyword evidence="5 7" id="KW-1133">Transmembrane helix</keyword>
<feature type="transmembrane region" description="Helical" evidence="7">
    <location>
        <begin position="150"/>
        <end position="171"/>
    </location>
</feature>
<feature type="domain" description="ABC transmembrane type-1" evidence="9">
    <location>
        <begin position="104"/>
        <end position="318"/>
    </location>
</feature>
<gene>
    <name evidence="10" type="ORF">E1269_09295</name>
</gene>
<dbReference type="GO" id="GO:0005886">
    <property type="term" value="C:plasma membrane"/>
    <property type="evidence" value="ECO:0007669"/>
    <property type="project" value="UniProtKB-SubCell"/>
</dbReference>
<feature type="transmembrane region" description="Helical" evidence="7">
    <location>
        <begin position="191"/>
        <end position="217"/>
    </location>
</feature>
<keyword evidence="3" id="KW-1003">Cell membrane</keyword>
<dbReference type="InterPro" id="IPR035906">
    <property type="entry name" value="MetI-like_sf"/>
</dbReference>
<dbReference type="Pfam" id="PF00528">
    <property type="entry name" value="BPD_transp_1"/>
    <property type="match status" value="1"/>
</dbReference>
<keyword evidence="2 7" id="KW-0813">Transport</keyword>
<feature type="transmembrane region" description="Helical" evidence="7">
    <location>
        <begin position="297"/>
        <end position="322"/>
    </location>
</feature>
<dbReference type="InterPro" id="IPR000515">
    <property type="entry name" value="MetI-like"/>
</dbReference>
<dbReference type="PROSITE" id="PS50928">
    <property type="entry name" value="ABC_TM1"/>
    <property type="match status" value="1"/>
</dbReference>
<evidence type="ECO:0000256" key="2">
    <source>
        <dbReference type="ARBA" id="ARBA00022448"/>
    </source>
</evidence>
<evidence type="ECO:0000313" key="10">
    <source>
        <dbReference type="EMBL" id="TDE11453.1"/>
    </source>
</evidence>
<dbReference type="SUPFAM" id="SSF161098">
    <property type="entry name" value="MetI-like"/>
    <property type="match status" value="1"/>
</dbReference>
<dbReference type="PANTHER" id="PTHR43227:SF11">
    <property type="entry name" value="BLL4140 PROTEIN"/>
    <property type="match status" value="1"/>
</dbReference>
<keyword evidence="4 7" id="KW-0812">Transmembrane</keyword>
<accession>A0A4R5DLD9</accession>
<organism evidence="10 11">
    <name type="scientific">Jiangella asiatica</name>
    <dbReference type="NCBI Taxonomy" id="2530372"/>
    <lineage>
        <taxon>Bacteria</taxon>
        <taxon>Bacillati</taxon>
        <taxon>Actinomycetota</taxon>
        <taxon>Actinomycetes</taxon>
        <taxon>Jiangellales</taxon>
        <taxon>Jiangellaceae</taxon>
        <taxon>Jiangella</taxon>
    </lineage>
</organism>
<evidence type="ECO:0000256" key="4">
    <source>
        <dbReference type="ARBA" id="ARBA00022692"/>
    </source>
</evidence>
<evidence type="ECO:0000256" key="8">
    <source>
        <dbReference type="SAM" id="MobiDB-lite"/>
    </source>
</evidence>
<sequence>MSGTTPSSDVSTTSTSAPPEPLPALRPVLARKRGLRQRMWQARWLYLFILPGFVYFVVFRYVPLLGNAIAWQDYSPYLGFSGSPWVAWDNFARLLTDPEVANAVTNTLFLSLLQIVFAFPAPLLLALLLNSIAGDRIKRVVQSIVYLPHFIGWVIVVSIWQALFGGTGVVSDLLAQITGSPVNLMTNPDTFAILITSQVIWKEVGWGTIIFLAAMTLVPTERYEAAAVDGAGALRRIWHITLPGISTVIVLLLILRLGSVLTVGFEQIILQQDAVGAEVAQVLDTFVYYRGVLGGDWGLATAAGLVKGVIGTALVLGANWAAKRFGGQGAF</sequence>
<reference evidence="10 11" key="1">
    <citation type="submission" date="2019-03" db="EMBL/GenBank/DDBJ databases">
        <title>Draft genome sequences of novel Actinobacteria.</title>
        <authorList>
            <person name="Sahin N."/>
            <person name="Ay H."/>
            <person name="Saygin H."/>
        </authorList>
    </citation>
    <scope>NUCLEOTIDE SEQUENCE [LARGE SCALE GENOMIC DNA]</scope>
    <source>
        <strain evidence="10 11">5K138</strain>
    </source>
</reference>
<comment type="caution">
    <text evidence="10">The sequence shown here is derived from an EMBL/GenBank/DDBJ whole genome shotgun (WGS) entry which is preliminary data.</text>
</comment>
<comment type="similarity">
    <text evidence="7">Belongs to the binding-protein-dependent transport system permease family.</text>
</comment>
<feature type="compositionally biased region" description="Low complexity" evidence="8">
    <location>
        <begin position="1"/>
        <end position="16"/>
    </location>
</feature>
<dbReference type="EMBL" id="SMKZ01000010">
    <property type="protein sequence ID" value="TDE11453.1"/>
    <property type="molecule type" value="Genomic_DNA"/>
</dbReference>
<evidence type="ECO:0000256" key="3">
    <source>
        <dbReference type="ARBA" id="ARBA00022475"/>
    </source>
</evidence>
<keyword evidence="6 7" id="KW-0472">Membrane</keyword>
<evidence type="ECO:0000256" key="6">
    <source>
        <dbReference type="ARBA" id="ARBA00023136"/>
    </source>
</evidence>
<feature type="transmembrane region" description="Helical" evidence="7">
    <location>
        <begin position="237"/>
        <end position="255"/>
    </location>
</feature>
<dbReference type="InParanoid" id="A0A4R5DLD9"/>
<protein>
    <submittedName>
        <fullName evidence="10">Sugar ABC transporter permease</fullName>
    </submittedName>
</protein>